<evidence type="ECO:0000313" key="3">
    <source>
        <dbReference type="EMBL" id="OBX84031.1"/>
    </source>
</evidence>
<dbReference type="RefSeq" id="WP_062500299.1">
    <property type="nucleotide sequence ID" value="NZ_CP065728.1"/>
</dbReference>
<dbReference type="EMBL" id="LXTW01000023">
    <property type="protein sequence ID" value="OBX84031.1"/>
    <property type="molecule type" value="Genomic_DNA"/>
</dbReference>
<gene>
    <name evidence="3" type="ORF">A7456_02885</name>
    <name evidence="4" type="ORF">I6G26_01315</name>
</gene>
<evidence type="ECO:0000313" key="5">
    <source>
        <dbReference type="Proteomes" id="UP000092575"/>
    </source>
</evidence>
<evidence type="ECO:0000313" key="4">
    <source>
        <dbReference type="EMBL" id="QPT44715.1"/>
    </source>
</evidence>
<dbReference type="SMART" id="SM00530">
    <property type="entry name" value="HTH_XRE"/>
    <property type="match status" value="1"/>
</dbReference>
<dbReference type="GeneID" id="302271042"/>
<keyword evidence="1" id="KW-0238">DNA-binding</keyword>
<dbReference type="PANTHER" id="PTHR46558">
    <property type="entry name" value="TRACRIPTIONAL REGULATORY PROTEIN-RELATED-RELATED"/>
    <property type="match status" value="1"/>
</dbReference>
<dbReference type="Proteomes" id="UP000092575">
    <property type="component" value="Unassembled WGS sequence"/>
</dbReference>
<dbReference type="CDD" id="cd00093">
    <property type="entry name" value="HTH_XRE"/>
    <property type="match status" value="1"/>
</dbReference>
<dbReference type="Proteomes" id="UP000594834">
    <property type="component" value="Chromosome"/>
</dbReference>
<dbReference type="InterPro" id="IPR010982">
    <property type="entry name" value="Lambda_DNA-bd_dom_sf"/>
</dbReference>
<dbReference type="PANTHER" id="PTHR46558:SF4">
    <property type="entry name" value="DNA-BIDING PHAGE PROTEIN"/>
    <property type="match status" value="1"/>
</dbReference>
<dbReference type="InterPro" id="IPR001387">
    <property type="entry name" value="Cro/C1-type_HTH"/>
</dbReference>
<evidence type="ECO:0000313" key="6">
    <source>
        <dbReference type="Proteomes" id="UP000594834"/>
    </source>
</evidence>
<dbReference type="GO" id="GO:0003677">
    <property type="term" value="F:DNA binding"/>
    <property type="evidence" value="ECO:0007669"/>
    <property type="project" value="UniProtKB-KW"/>
</dbReference>
<evidence type="ECO:0000256" key="1">
    <source>
        <dbReference type="ARBA" id="ARBA00023125"/>
    </source>
</evidence>
<evidence type="ECO:0000259" key="2">
    <source>
        <dbReference type="PROSITE" id="PS50943"/>
    </source>
</evidence>
<name>A0A1B8QKH7_MORNO</name>
<dbReference type="Gene3D" id="1.10.260.40">
    <property type="entry name" value="lambda repressor-like DNA-binding domains"/>
    <property type="match status" value="1"/>
</dbReference>
<dbReference type="AlphaFoldDB" id="A0A1B8QKH7"/>
<dbReference type="SUPFAM" id="SSF47413">
    <property type="entry name" value="lambda repressor-like DNA-binding domains"/>
    <property type="match status" value="1"/>
</dbReference>
<reference evidence="3 5" key="1">
    <citation type="submission" date="2016-05" db="EMBL/GenBank/DDBJ databases">
        <title>Draft genome sequence of Moraxella nonliquefaciens CCUG 348T.</title>
        <authorList>
            <person name="Salva-Serra F."/>
            <person name="Engstrom-Jakobsson H."/>
            <person name="Thorell K."/>
            <person name="Gonzales-Siles L."/>
            <person name="Karlsson R."/>
            <person name="Boulund F."/>
            <person name="Engstrand L."/>
            <person name="Kristiansson E."/>
            <person name="Moore E."/>
        </authorList>
    </citation>
    <scope>NUCLEOTIDE SEQUENCE [LARGE SCALE GENOMIC DNA]</scope>
    <source>
        <strain evidence="3 5">CCUG 348</strain>
    </source>
</reference>
<sequence length="123" mass="14400">MIDFVAIRELREERHWTQEQMADKLGLTRNGYAKIERGESMPNLERLDEIAELLGVKVIELLKLDNKNVVCQISENYSNNYYNNDQNLISEIEKLKLTASHKDEIIAQKDKEIELLRKLLDKA</sequence>
<dbReference type="Pfam" id="PF01381">
    <property type="entry name" value="HTH_3"/>
    <property type="match status" value="1"/>
</dbReference>
<keyword evidence="6" id="KW-1185">Reference proteome</keyword>
<dbReference type="EMBL" id="CP065728">
    <property type="protein sequence ID" value="QPT44715.1"/>
    <property type="molecule type" value="Genomic_DNA"/>
</dbReference>
<dbReference type="PROSITE" id="PS50943">
    <property type="entry name" value="HTH_CROC1"/>
    <property type="match status" value="1"/>
</dbReference>
<reference evidence="4 6" key="2">
    <citation type="submission" date="2020-12" db="EMBL/GenBank/DDBJ databases">
        <title>FDA dAtabase for Regulatory Grade micrObial Sequences (FDA-ARGOS): Supporting development and validation of Infectious Disease Dx tests.</title>
        <authorList>
            <person name="Sproer C."/>
            <person name="Gronow S."/>
            <person name="Severitt S."/>
            <person name="Schroder I."/>
            <person name="Tallon L."/>
            <person name="Sadzewicz L."/>
            <person name="Zhao X."/>
            <person name="Boylan J."/>
            <person name="Ott S."/>
            <person name="Bowen H."/>
            <person name="Vavikolanu K."/>
            <person name="Mehta A."/>
            <person name="Aluvathingal J."/>
            <person name="Nadendla S."/>
            <person name="Lowell S."/>
            <person name="Myers T."/>
            <person name="Yan Y."/>
            <person name="Sichtig H."/>
        </authorList>
    </citation>
    <scope>NUCLEOTIDE SEQUENCE [LARGE SCALE GENOMIC DNA]</scope>
    <source>
        <strain evidence="4 6">FDAARGOS_869</strain>
    </source>
</reference>
<feature type="domain" description="HTH cro/C1-type" evidence="2">
    <location>
        <begin position="7"/>
        <end position="61"/>
    </location>
</feature>
<protein>
    <submittedName>
        <fullName evidence="3 4">Transcriptional regulator</fullName>
    </submittedName>
</protein>
<proteinExistence type="predicted"/>
<dbReference type="STRING" id="478.A7456_02885"/>
<organism evidence="3 5">
    <name type="scientific">Moraxella nonliquefaciens</name>
    <dbReference type="NCBI Taxonomy" id="478"/>
    <lineage>
        <taxon>Bacteria</taxon>
        <taxon>Pseudomonadati</taxon>
        <taxon>Pseudomonadota</taxon>
        <taxon>Gammaproteobacteria</taxon>
        <taxon>Moraxellales</taxon>
        <taxon>Moraxellaceae</taxon>
        <taxon>Moraxella</taxon>
    </lineage>
</organism>
<accession>A0A1B8QKH7</accession>